<reference evidence="2 3" key="1">
    <citation type="journal article" date="2003" name="Proc. Natl. Acad. Sci. U.S.A.">
        <title>The complete genome sequence of Chromobacterium violaceum reveals remarkable and exploitable bacterial adaptability.</title>
        <authorList>
            <person name="Vasconcelos A.T.R."/>
            <person name="de Almeida D.F."/>
            <person name="Almeida F.C."/>
            <person name="de Almeida L.G.P."/>
            <person name="de Almeida R."/>
            <person name="Goncalves J.A.A."/>
            <person name="Andrade E.M."/>
            <person name="Antonio R.V."/>
            <person name="Araripe J."/>
            <person name="de Araujo M.F.F."/>
            <person name="Filho S.A."/>
            <person name="Azevedo V."/>
            <person name="Batista A.J."/>
            <person name="Bataus L.A.M."/>
            <person name="Batista J.S."/>
            <person name="Belo A."/>
            <person name="vander Berg C."/>
            <person name="Blamey J."/>
            <person name="Bogo M."/>
            <person name="Bonato S."/>
            <person name="Bordignon J."/>
            <person name="Brito C.A."/>
            <person name="Brocchi M."/>
            <person name="Burity H.A."/>
            <person name="Camargo A.A."/>
            <person name="Cardoso D.D.P."/>
            <person name="Carneiro N.P."/>
            <person name="Carraro D.M."/>
            <person name="Carvalho C.M.B."/>
            <person name="Cascardo J.C.M."/>
            <person name="Cavada B.S."/>
            <person name="Chueire L.M.O."/>
            <person name="Pasa T.B.C."/>
            <person name="Duran N."/>
            <person name="Fagundes N."/>
            <person name="Falcao C.L."/>
            <person name="Fantinatti F."/>
            <person name="Farias I.P."/>
            <person name="Felipe M.S.S."/>
            <person name="Ferrari L.P."/>
            <person name="Ferro J.A."/>
            <person name="Ferro M.I.T."/>
            <person name="Franco G.R."/>
            <person name="Freitas N.S.A."/>
            <person name="Furlan L.R."/>
            <person name="Gazzinelli R.T."/>
            <person name="Gomes E.A."/>
            <person name="Goncalves P.R."/>
            <person name="Grangeiro T.B."/>
            <person name="Grattapaglia D."/>
            <person name="Grisard E.C."/>
            <person name="Guimaraes C.T."/>
            <person name="Hanna E.S."/>
            <person name="Hungria M."/>
            <person name="Jardim S.N."/>
            <person name="Laurino J."/>
            <person name="Leoi L.C.T."/>
            <person name="Fassarella L."/>
            <person name="Lima A."/>
            <person name="Loureiro M.F."/>
            <person name="Lyra M.C.P."/>
            <person name="Macedo M."/>
            <person name="Madeira H.M.F."/>
            <person name="Manfio G.P."/>
            <person name="Maranhao A.Q."/>
            <person name="Martins W.S."/>
            <person name="di Mauro S.M.Z."/>
            <person name="de Medeiros S.R.B."/>
            <person name="Meissner R.D.V."/>
            <person name="Menck C.F.M."/>
            <person name="Moreira M.A.M."/>
            <person name="Nascimento F.F."/>
            <person name="Nicolas M.F."/>
            <person name="Oliveira J.G."/>
            <person name="Oliveira S.C."/>
            <person name="Paixao R.F.C."/>
            <person name="Parente J.A."/>
            <person name="Pedrosa F.O."/>
            <person name="Pena S.J.D."/>
            <person name="Perreira J.O."/>
            <person name="Perreira M."/>
            <person name="Pinto L.S.R.C."/>
            <person name="Pinto L.S."/>
            <person name="Porto J.I.R."/>
            <person name="Potrich D.P."/>
            <person name="Neto C.E.R."/>
            <person name="Reis A.M.M."/>
            <person name="Rigo L.U."/>
            <person name="Rondinelli E."/>
            <person name="dos Santos E.B.P."/>
            <person name="Santos F.R."/>
            <person name="Schneider M.P.C."/>
            <person name="Seuanez H.N."/>
            <person name="Silva A.M.R."/>
            <person name="da Silva A.L.C."/>
            <person name="Silva D.W."/>
            <person name="Silva R."/>
            <person name="Simoes I.C."/>
            <person name="Simon D."/>
            <person name="Soares C.M.A."/>
            <person name="Soares R.B.A."/>
            <person name="Souza E.M."/>
            <person name="Souza K.R.L."/>
            <person name="Souza R.C."/>
            <person name="Steffens M.B.R."/>
            <person name="Steindel M."/>
            <person name="Teixeira S.R."/>
            <person name="Urmenyi T."/>
            <person name="Vettore A."/>
            <person name="Wassem R."/>
            <person name="Zaha A."/>
            <person name="Simpson A.J.G."/>
        </authorList>
    </citation>
    <scope>NUCLEOTIDE SEQUENCE [LARGE SCALE GENOMIC DNA]</scope>
    <source>
        <strain evidence="3">ATCC 12472 / DSM 30191 / JCM 1249 / NBRC 12614 / NCIMB 9131 / NCTC 9757</strain>
    </source>
</reference>
<evidence type="ECO:0000259" key="1">
    <source>
        <dbReference type="Pfam" id="PF11726"/>
    </source>
</evidence>
<keyword evidence="3" id="KW-1185">Reference proteome</keyword>
<accession>Q7NYM9</accession>
<protein>
    <recommendedName>
        <fullName evidence="1">YagK/YfjJ C-terminal domain-containing protein</fullName>
    </recommendedName>
</protein>
<sequence>MAYSTNHSPIQNYITRVIAMMNQHQSTTEPIINLHPLIANLKQHGYKRVLAIRVDLSMREEHQLSCSSMEFNEYKNRLWNNRRHNKIFQHCIGWVWKIEFTNKCNYHCHCLFLYDADAVRSDIYYADKIGKYWVNSITKGKGTYHNCNRNKAKYMHLGIGKIHLTDYEELANLNDAVIFYLIKEDHLIRDAVYQDGAAIGLSARNFRTSGYSNNFS</sequence>
<proteinExistence type="predicted"/>
<dbReference type="Proteomes" id="UP000001424">
    <property type="component" value="Chromosome"/>
</dbReference>
<feature type="domain" description="YagK/YfjJ C-terminal" evidence="1">
    <location>
        <begin position="46"/>
        <end position="137"/>
    </location>
</feature>
<dbReference type="AlphaFoldDB" id="Q7NYM9"/>
<dbReference type="HOGENOM" id="CLU_1275821_0_0_4"/>
<evidence type="ECO:0000313" key="3">
    <source>
        <dbReference type="Proteomes" id="UP000001424"/>
    </source>
</evidence>
<dbReference type="KEGG" id="cvi:CV_1244"/>
<dbReference type="EMBL" id="AE016825">
    <property type="protein sequence ID" value="AAQ58919.1"/>
    <property type="molecule type" value="Genomic_DNA"/>
</dbReference>
<dbReference type="Pfam" id="PF11726">
    <property type="entry name" value="YagK_YfjJ_C"/>
    <property type="match status" value="1"/>
</dbReference>
<gene>
    <name evidence="2" type="ordered locus">CV_1244</name>
</gene>
<dbReference type="InterPro" id="IPR057271">
    <property type="entry name" value="YagK_YfjJ_C"/>
</dbReference>
<organism evidence="2 3">
    <name type="scientific">Chromobacterium violaceum (strain ATCC 12472 / DSM 30191 / JCM 1249 / CCUG 213 / NBRC 12614 / NCIMB 9131 / NCTC 9757 / MK)</name>
    <dbReference type="NCBI Taxonomy" id="243365"/>
    <lineage>
        <taxon>Bacteria</taxon>
        <taxon>Pseudomonadati</taxon>
        <taxon>Pseudomonadota</taxon>
        <taxon>Betaproteobacteria</taxon>
        <taxon>Neisseriales</taxon>
        <taxon>Chromobacteriaceae</taxon>
        <taxon>Chromobacterium</taxon>
    </lineage>
</organism>
<name>Q7NYM9_CHRVO</name>
<evidence type="ECO:0000313" key="2">
    <source>
        <dbReference type="EMBL" id="AAQ58919.1"/>
    </source>
</evidence>